<dbReference type="OrthoDB" id="142078at2"/>
<proteinExistence type="inferred from homology"/>
<dbReference type="STRING" id="640948.SAMN05216238_11370"/>
<dbReference type="Pfam" id="PF19279">
    <property type="entry name" value="YegS_C"/>
    <property type="match status" value="1"/>
</dbReference>
<keyword evidence="7" id="KW-0067">ATP-binding</keyword>
<protein>
    <submittedName>
        <fullName evidence="12">Lipid kinase, YegS/Rv2252/BmrU family</fullName>
    </submittedName>
</protein>
<dbReference type="Gene3D" id="3.40.50.10330">
    <property type="entry name" value="Probable inorganic polyphosphate/atp-NAD kinase, domain 1"/>
    <property type="match status" value="1"/>
</dbReference>
<dbReference type="EMBL" id="FOMR01000013">
    <property type="protein sequence ID" value="SFE35239.1"/>
    <property type="molecule type" value="Genomic_DNA"/>
</dbReference>
<gene>
    <name evidence="12" type="ORF">SAMN05216238_11370</name>
</gene>
<dbReference type="GO" id="GO:0005886">
    <property type="term" value="C:plasma membrane"/>
    <property type="evidence" value="ECO:0007669"/>
    <property type="project" value="TreeGrafter"/>
</dbReference>
<dbReference type="RefSeq" id="WP_090087025.1">
    <property type="nucleotide sequence ID" value="NZ_FOMR01000013.1"/>
</dbReference>
<feature type="domain" description="DAGKc" evidence="11">
    <location>
        <begin position="1"/>
        <end position="132"/>
    </location>
</feature>
<organism evidence="12 13">
    <name type="scientific">Lentibacillus persicus</name>
    <dbReference type="NCBI Taxonomy" id="640948"/>
    <lineage>
        <taxon>Bacteria</taxon>
        <taxon>Bacillati</taxon>
        <taxon>Bacillota</taxon>
        <taxon>Bacilli</taxon>
        <taxon>Bacillales</taxon>
        <taxon>Bacillaceae</taxon>
        <taxon>Lentibacillus</taxon>
    </lineage>
</organism>
<evidence type="ECO:0000256" key="2">
    <source>
        <dbReference type="ARBA" id="ARBA00005983"/>
    </source>
</evidence>
<evidence type="ECO:0000256" key="1">
    <source>
        <dbReference type="ARBA" id="ARBA00001946"/>
    </source>
</evidence>
<dbReference type="GO" id="GO:0008654">
    <property type="term" value="P:phospholipid biosynthetic process"/>
    <property type="evidence" value="ECO:0007669"/>
    <property type="project" value="UniProtKB-KW"/>
</dbReference>
<evidence type="ECO:0000259" key="11">
    <source>
        <dbReference type="PROSITE" id="PS50146"/>
    </source>
</evidence>
<reference evidence="13" key="1">
    <citation type="submission" date="2016-10" db="EMBL/GenBank/DDBJ databases">
        <authorList>
            <person name="Varghese N."/>
            <person name="Submissions S."/>
        </authorList>
    </citation>
    <scope>NUCLEOTIDE SEQUENCE [LARGE SCALE GENOMIC DNA]</scope>
    <source>
        <strain evidence="13">DSM 22530</strain>
    </source>
</reference>
<evidence type="ECO:0000256" key="3">
    <source>
        <dbReference type="ARBA" id="ARBA00022516"/>
    </source>
</evidence>
<evidence type="ECO:0000256" key="6">
    <source>
        <dbReference type="ARBA" id="ARBA00022777"/>
    </source>
</evidence>
<accession>A0A1I1ZUA1</accession>
<dbReference type="InterPro" id="IPR045540">
    <property type="entry name" value="YegS/DAGK_C"/>
</dbReference>
<dbReference type="PROSITE" id="PS50146">
    <property type="entry name" value="DAGK"/>
    <property type="match status" value="1"/>
</dbReference>
<evidence type="ECO:0000256" key="10">
    <source>
        <dbReference type="ARBA" id="ARBA00023264"/>
    </source>
</evidence>
<evidence type="ECO:0000256" key="5">
    <source>
        <dbReference type="ARBA" id="ARBA00022741"/>
    </source>
</evidence>
<evidence type="ECO:0000256" key="8">
    <source>
        <dbReference type="ARBA" id="ARBA00023098"/>
    </source>
</evidence>
<evidence type="ECO:0000256" key="4">
    <source>
        <dbReference type="ARBA" id="ARBA00022679"/>
    </source>
</evidence>
<keyword evidence="6 12" id="KW-0418">Kinase</keyword>
<comment type="cofactor">
    <cofactor evidence="1">
        <name>Mg(2+)</name>
        <dbReference type="ChEBI" id="CHEBI:18420"/>
    </cofactor>
</comment>
<dbReference type="Gene3D" id="2.60.200.40">
    <property type="match status" value="1"/>
</dbReference>
<dbReference type="PANTHER" id="PTHR12358">
    <property type="entry name" value="SPHINGOSINE KINASE"/>
    <property type="match status" value="1"/>
</dbReference>
<dbReference type="InterPro" id="IPR017438">
    <property type="entry name" value="ATP-NAD_kinase_N"/>
</dbReference>
<dbReference type="InterPro" id="IPR050187">
    <property type="entry name" value="Lipid_Phosphate_FormReg"/>
</dbReference>
<dbReference type="NCBIfam" id="TIGR00147">
    <property type="entry name" value="YegS/Rv2252/BmrU family lipid kinase"/>
    <property type="match status" value="1"/>
</dbReference>
<dbReference type="GO" id="GO:0004143">
    <property type="term" value="F:ATP-dependent diacylglycerol kinase activity"/>
    <property type="evidence" value="ECO:0007669"/>
    <property type="project" value="TreeGrafter"/>
</dbReference>
<keyword evidence="3" id="KW-0444">Lipid biosynthesis</keyword>
<dbReference type="InterPro" id="IPR001206">
    <property type="entry name" value="Diacylglycerol_kinase_cat_dom"/>
</dbReference>
<evidence type="ECO:0000256" key="7">
    <source>
        <dbReference type="ARBA" id="ARBA00022840"/>
    </source>
</evidence>
<dbReference type="InterPro" id="IPR005218">
    <property type="entry name" value="Diacylglycerol/lipid_kinase"/>
</dbReference>
<evidence type="ECO:0000313" key="12">
    <source>
        <dbReference type="EMBL" id="SFE35239.1"/>
    </source>
</evidence>
<keyword evidence="5" id="KW-0547">Nucleotide-binding</keyword>
<dbReference type="Proteomes" id="UP000199474">
    <property type="component" value="Unassembled WGS sequence"/>
</dbReference>
<dbReference type="AlphaFoldDB" id="A0A1I1ZUA1"/>
<sequence length="301" mass="33191">MKYEHGLFIYNGQAGDENIEQKLSQTLPILAKSIKKLTVIQTESIEEAKDTFTQYAEVADIMIILGGDGTLHACINSLAPLEKRPIVAVLPGGTCNDFSRALGMPQNLAQAAQAIVDGDVINVDIGKTNERYFLNFWGIGLVADTSLNINENQKKNFGVLSYFMSTLRTMNQATPFKYSISADDEERYEGEGVLILVLNGRFLGTRELPLPNVALDDGKLDVLIIKNSTLASFRELLAMNNPQTNSQQLTELTHFQARSLEVSALEEKAIDMDGEIDGATPDQITILPKHIPMIKFSNKVI</sequence>
<evidence type="ECO:0000256" key="9">
    <source>
        <dbReference type="ARBA" id="ARBA00023209"/>
    </source>
</evidence>
<dbReference type="SMART" id="SM00046">
    <property type="entry name" value="DAGKc"/>
    <property type="match status" value="1"/>
</dbReference>
<name>A0A1I1ZUA1_9BACI</name>
<keyword evidence="4" id="KW-0808">Transferase</keyword>
<dbReference type="GO" id="GO:0005524">
    <property type="term" value="F:ATP binding"/>
    <property type="evidence" value="ECO:0007669"/>
    <property type="project" value="UniProtKB-KW"/>
</dbReference>
<dbReference type="SUPFAM" id="SSF111331">
    <property type="entry name" value="NAD kinase/diacylglycerol kinase-like"/>
    <property type="match status" value="1"/>
</dbReference>
<keyword evidence="9" id="KW-0594">Phospholipid biosynthesis</keyword>
<dbReference type="InterPro" id="IPR016064">
    <property type="entry name" value="NAD/diacylglycerol_kinase_sf"/>
</dbReference>
<keyword evidence="13" id="KW-1185">Reference proteome</keyword>
<dbReference type="PANTHER" id="PTHR12358:SF107">
    <property type="entry name" value="LIPID KINASE BMRU-RELATED"/>
    <property type="match status" value="1"/>
</dbReference>
<keyword evidence="10" id="KW-1208">Phospholipid metabolism</keyword>
<evidence type="ECO:0000313" key="13">
    <source>
        <dbReference type="Proteomes" id="UP000199474"/>
    </source>
</evidence>
<keyword evidence="8" id="KW-0443">Lipid metabolism</keyword>
<comment type="similarity">
    <text evidence="2">Belongs to the diacylglycerol/lipid kinase family.</text>
</comment>
<dbReference type="Pfam" id="PF00781">
    <property type="entry name" value="DAGK_cat"/>
    <property type="match status" value="1"/>
</dbReference>